<dbReference type="InterPro" id="IPR008925">
    <property type="entry name" value="aa_tRNA-synth_I_cd-bd_sf"/>
</dbReference>
<comment type="subcellular location">
    <subcellularLocation>
        <location evidence="8">Cytoplasm</location>
    </subcellularLocation>
</comment>
<protein>
    <recommendedName>
        <fullName evidence="8">Glutamate--tRNA ligase</fullName>
        <ecNumber evidence="8">6.1.1.17</ecNumber>
    </recommendedName>
    <alternativeName>
        <fullName evidence="8">Glutamyl-tRNA synthetase</fullName>
        <shortName evidence="8">GluRS</shortName>
    </alternativeName>
</protein>
<dbReference type="OrthoDB" id="9807503at2"/>
<dbReference type="InterPro" id="IPR001412">
    <property type="entry name" value="aa-tRNA-synth_I_CS"/>
</dbReference>
<dbReference type="GO" id="GO:0005524">
    <property type="term" value="F:ATP binding"/>
    <property type="evidence" value="ECO:0007669"/>
    <property type="project" value="UniProtKB-UniRule"/>
</dbReference>
<reference evidence="11 12" key="1">
    <citation type="journal article" date="2009" name="Stand. Genomic Sci.">
        <title>Complete genome sequence of Rhodothermus marinus type strain (R-10).</title>
        <authorList>
            <person name="Nolan M."/>
            <person name="Tindall B.J."/>
            <person name="Pomrenke H."/>
            <person name="Lapidus A."/>
            <person name="Copeland A."/>
            <person name="Glavina Del Rio T."/>
            <person name="Lucas S."/>
            <person name="Chen F."/>
            <person name="Tice H."/>
            <person name="Cheng J.F."/>
            <person name="Saunders E."/>
            <person name="Han C."/>
            <person name="Bruce D."/>
            <person name="Goodwin L."/>
            <person name="Chain P."/>
            <person name="Pitluck S."/>
            <person name="Ovchinikova G."/>
            <person name="Pati A."/>
            <person name="Ivanova N."/>
            <person name="Mavromatis K."/>
            <person name="Chen A."/>
            <person name="Palaniappan K."/>
            <person name="Land M."/>
            <person name="Hauser L."/>
            <person name="Chang Y.J."/>
            <person name="Jeffries C.D."/>
            <person name="Brettin T."/>
            <person name="Goker M."/>
            <person name="Bristow J."/>
            <person name="Eisen J.A."/>
            <person name="Markowitz V."/>
            <person name="Hugenholtz P."/>
            <person name="Kyrpides N.C."/>
            <person name="Klenk H.P."/>
            <person name="Detter J.C."/>
        </authorList>
    </citation>
    <scope>NUCLEOTIDE SEQUENCE [LARGE SCALE GENOMIC DNA]</scope>
    <source>
        <strain evidence="12">ATCC 43812 / DSM 4252 / R-10</strain>
    </source>
</reference>
<dbReference type="Proteomes" id="UP000002221">
    <property type="component" value="Chromosome"/>
</dbReference>
<dbReference type="RefSeq" id="WP_012843791.1">
    <property type="nucleotide sequence ID" value="NC_013501.1"/>
</dbReference>
<dbReference type="InterPro" id="IPR014729">
    <property type="entry name" value="Rossmann-like_a/b/a_fold"/>
</dbReference>
<dbReference type="GO" id="GO:0000049">
    <property type="term" value="F:tRNA binding"/>
    <property type="evidence" value="ECO:0007669"/>
    <property type="project" value="InterPro"/>
</dbReference>
<dbReference type="NCBIfam" id="TIGR00464">
    <property type="entry name" value="gltX_bact"/>
    <property type="match status" value="1"/>
</dbReference>
<feature type="short sequence motif" description="'HIGH' region" evidence="8">
    <location>
        <begin position="18"/>
        <end position="28"/>
    </location>
</feature>
<keyword evidence="7 8" id="KW-0030">Aminoacyl-tRNA synthetase</keyword>
<accession>D0MI71</accession>
<evidence type="ECO:0000256" key="2">
    <source>
        <dbReference type="ARBA" id="ARBA00022490"/>
    </source>
</evidence>
<dbReference type="Pfam" id="PF00749">
    <property type="entry name" value="tRNA-synt_1c"/>
    <property type="match status" value="1"/>
</dbReference>
<comment type="function">
    <text evidence="8">Catalyzes the attachment of glutamate to tRNA(Glu) in a two-step reaction: glutamate is first activated by ATP to form Glu-AMP and then transferred to the acceptor end of tRNA(Glu).</text>
</comment>
<keyword evidence="3 8" id="KW-0436">Ligase</keyword>
<sequence length="500" mass="57681">METQTHRIEGPVRVRFAPSPTGFLHIGGLRTALYNFLFARKHGGQFILRIEDTDQERYVPGAEEDIIESLRWAGLTYDEGPDVGGPCGPYRQSERKELYQQYAKQLVEAGHAYYAFDTPEELEEMRRRLQKSGNPSPKYDAITRMSMRNSLTLPAEEVERLLAEGVPYVIRLKVPRRETIRFYDLIRGWVSFESSEIDDQVLIKSDGMPTYHMANVVDDHLMGITHVIRGEEWLSSTPKHVLLYRYLGWEMPQMAHLPLILSPKGGKLSKRNAEELGIPVLVRQYRELGYEPEALVNYLAFLGWNPGTEQEVFTLEELIEAFSLDRVRPAAVQFSLDKLQWYNQQFIRRMSVEELARKAMPYLKKHGIEADEAYVQKVAALMQERITFVEELATFCRFFYEDPTTYEEKGVQKRWKENSAELVRAYADRLEQLEEFTAETAEQALRELAEERGVKAAEIIHPTRLAISGLSFGPSLFEMMEVIGKEACVRRLRRAAEVLG</sequence>
<dbReference type="EC" id="6.1.1.17" evidence="8"/>
<evidence type="ECO:0000256" key="8">
    <source>
        <dbReference type="HAMAP-Rule" id="MF_00022"/>
    </source>
</evidence>
<dbReference type="SUPFAM" id="SSF48163">
    <property type="entry name" value="An anticodon-binding domain of class I aminoacyl-tRNA synthetases"/>
    <property type="match status" value="1"/>
</dbReference>
<dbReference type="PROSITE" id="PS00178">
    <property type="entry name" value="AA_TRNA_LIGASE_I"/>
    <property type="match status" value="1"/>
</dbReference>
<evidence type="ECO:0000256" key="6">
    <source>
        <dbReference type="ARBA" id="ARBA00022917"/>
    </source>
</evidence>
<dbReference type="PANTHER" id="PTHR43311">
    <property type="entry name" value="GLUTAMATE--TRNA LIGASE"/>
    <property type="match status" value="1"/>
</dbReference>
<feature type="short sequence motif" description="'KMSKS' region" evidence="8">
    <location>
        <begin position="267"/>
        <end position="271"/>
    </location>
</feature>
<evidence type="ECO:0000259" key="9">
    <source>
        <dbReference type="Pfam" id="PF00749"/>
    </source>
</evidence>
<dbReference type="STRING" id="518766.Rmar_1289"/>
<dbReference type="AlphaFoldDB" id="D0MI71"/>
<dbReference type="GO" id="GO:0005829">
    <property type="term" value="C:cytosol"/>
    <property type="evidence" value="ECO:0007669"/>
    <property type="project" value="TreeGrafter"/>
</dbReference>
<dbReference type="InterPro" id="IPR020752">
    <property type="entry name" value="Glu-tRNA-synth_I_codon-bd_sub1"/>
</dbReference>
<dbReference type="GO" id="GO:0004818">
    <property type="term" value="F:glutamate-tRNA ligase activity"/>
    <property type="evidence" value="ECO:0007669"/>
    <property type="project" value="UniProtKB-UniRule"/>
</dbReference>
<dbReference type="SUPFAM" id="SSF52374">
    <property type="entry name" value="Nucleotidylyl transferase"/>
    <property type="match status" value="1"/>
</dbReference>
<dbReference type="Pfam" id="PF19269">
    <property type="entry name" value="Anticodon_2"/>
    <property type="match status" value="1"/>
</dbReference>
<dbReference type="KEGG" id="rmr:Rmar_1289"/>
<dbReference type="PANTHER" id="PTHR43311:SF2">
    <property type="entry name" value="GLUTAMATE--TRNA LIGASE, MITOCHONDRIAL-RELATED"/>
    <property type="match status" value="1"/>
</dbReference>
<dbReference type="InterPro" id="IPR000924">
    <property type="entry name" value="Glu/Gln-tRNA-synth"/>
</dbReference>
<dbReference type="Gene3D" id="1.10.10.350">
    <property type="match status" value="1"/>
</dbReference>
<dbReference type="InterPro" id="IPR045462">
    <property type="entry name" value="aa-tRNA-synth_I_cd-bd"/>
</dbReference>
<comment type="subunit">
    <text evidence="8">Monomer.</text>
</comment>
<evidence type="ECO:0000259" key="10">
    <source>
        <dbReference type="Pfam" id="PF19269"/>
    </source>
</evidence>
<dbReference type="eggNOG" id="COG0008">
    <property type="taxonomic scope" value="Bacteria"/>
</dbReference>
<evidence type="ECO:0000256" key="1">
    <source>
        <dbReference type="ARBA" id="ARBA00007894"/>
    </source>
</evidence>
<evidence type="ECO:0000256" key="5">
    <source>
        <dbReference type="ARBA" id="ARBA00022840"/>
    </source>
</evidence>
<dbReference type="InterPro" id="IPR020058">
    <property type="entry name" value="Glu/Gln-tRNA-synth_Ib_cat-dom"/>
</dbReference>
<dbReference type="Gene3D" id="1.10.8.70">
    <property type="entry name" value="Glutamate-tRNA synthetase, class I, anticodon-binding domain 1"/>
    <property type="match status" value="1"/>
</dbReference>
<evidence type="ECO:0000256" key="4">
    <source>
        <dbReference type="ARBA" id="ARBA00022741"/>
    </source>
</evidence>
<comment type="caution">
    <text evidence="8">Lacks conserved residue(s) required for the propagation of feature annotation.</text>
</comment>
<dbReference type="PRINTS" id="PR00987">
    <property type="entry name" value="TRNASYNTHGLU"/>
</dbReference>
<dbReference type="InterPro" id="IPR033910">
    <property type="entry name" value="GluRS_core"/>
</dbReference>
<dbReference type="HOGENOM" id="CLU_015768_6_3_10"/>
<name>D0MI71_RHOM4</name>
<dbReference type="Gene3D" id="3.40.50.620">
    <property type="entry name" value="HUPs"/>
    <property type="match status" value="1"/>
</dbReference>
<feature type="domain" description="Aminoacyl-tRNA synthetase class I anticodon-binding" evidence="10">
    <location>
        <begin position="354"/>
        <end position="495"/>
    </location>
</feature>
<feature type="binding site" evidence="8">
    <location>
        <position position="270"/>
    </location>
    <ligand>
        <name>ATP</name>
        <dbReference type="ChEBI" id="CHEBI:30616"/>
    </ligand>
</feature>
<dbReference type="InterPro" id="IPR049940">
    <property type="entry name" value="GluQ/Sye"/>
</dbReference>
<keyword evidence="6 8" id="KW-0648">Protein biosynthesis</keyword>
<keyword evidence="2 8" id="KW-0963">Cytoplasm</keyword>
<evidence type="ECO:0000256" key="7">
    <source>
        <dbReference type="ARBA" id="ARBA00023146"/>
    </source>
</evidence>
<feature type="domain" description="Glutamyl/glutaminyl-tRNA synthetase class Ib catalytic" evidence="9">
    <location>
        <begin position="12"/>
        <end position="341"/>
    </location>
</feature>
<dbReference type="EMBL" id="CP001807">
    <property type="protein sequence ID" value="ACY48179.1"/>
    <property type="molecule type" value="Genomic_DNA"/>
</dbReference>
<dbReference type="InterPro" id="IPR020751">
    <property type="entry name" value="aa-tRNA-synth_I_codon-bd_sub2"/>
</dbReference>
<dbReference type="InterPro" id="IPR004527">
    <property type="entry name" value="Glu-tRNA-ligase_bac/mito"/>
</dbReference>
<keyword evidence="5 8" id="KW-0067">ATP-binding</keyword>
<proteinExistence type="inferred from homology"/>
<keyword evidence="12" id="KW-1185">Reference proteome</keyword>
<gene>
    <name evidence="8" type="primary">gltX</name>
    <name evidence="11" type="ordered locus">Rmar_1289</name>
</gene>
<dbReference type="GO" id="GO:0006424">
    <property type="term" value="P:glutamyl-tRNA aminoacylation"/>
    <property type="evidence" value="ECO:0007669"/>
    <property type="project" value="UniProtKB-UniRule"/>
</dbReference>
<evidence type="ECO:0000313" key="12">
    <source>
        <dbReference type="Proteomes" id="UP000002221"/>
    </source>
</evidence>
<comment type="similarity">
    <text evidence="1 8">Belongs to the class-I aminoacyl-tRNA synthetase family. Glutamate--tRNA ligase type 1 subfamily.</text>
</comment>
<dbReference type="CDD" id="cd00808">
    <property type="entry name" value="GluRS_core"/>
    <property type="match status" value="1"/>
</dbReference>
<comment type="catalytic activity">
    <reaction evidence="8">
        <text>tRNA(Glu) + L-glutamate + ATP = L-glutamyl-tRNA(Glu) + AMP + diphosphate</text>
        <dbReference type="Rhea" id="RHEA:23540"/>
        <dbReference type="Rhea" id="RHEA-COMP:9663"/>
        <dbReference type="Rhea" id="RHEA-COMP:9680"/>
        <dbReference type="ChEBI" id="CHEBI:29985"/>
        <dbReference type="ChEBI" id="CHEBI:30616"/>
        <dbReference type="ChEBI" id="CHEBI:33019"/>
        <dbReference type="ChEBI" id="CHEBI:78442"/>
        <dbReference type="ChEBI" id="CHEBI:78520"/>
        <dbReference type="ChEBI" id="CHEBI:456215"/>
        <dbReference type="EC" id="6.1.1.17"/>
    </reaction>
</comment>
<evidence type="ECO:0000256" key="3">
    <source>
        <dbReference type="ARBA" id="ARBA00022598"/>
    </source>
</evidence>
<organism evidence="11 12">
    <name type="scientific">Rhodothermus marinus (strain ATCC 43812 / DSM 4252 / R-10)</name>
    <name type="common">Rhodothermus obamensis</name>
    <dbReference type="NCBI Taxonomy" id="518766"/>
    <lineage>
        <taxon>Bacteria</taxon>
        <taxon>Pseudomonadati</taxon>
        <taxon>Rhodothermota</taxon>
        <taxon>Rhodothermia</taxon>
        <taxon>Rhodothermales</taxon>
        <taxon>Rhodothermaceae</taxon>
        <taxon>Rhodothermus</taxon>
    </lineage>
</organism>
<dbReference type="FunFam" id="3.40.50.620:FF:000127">
    <property type="entry name" value="Glutamate--tRNA ligase"/>
    <property type="match status" value="1"/>
</dbReference>
<keyword evidence="4 8" id="KW-0547">Nucleotide-binding</keyword>
<dbReference type="GO" id="GO:0008270">
    <property type="term" value="F:zinc ion binding"/>
    <property type="evidence" value="ECO:0007669"/>
    <property type="project" value="InterPro"/>
</dbReference>
<evidence type="ECO:0000313" key="11">
    <source>
        <dbReference type="EMBL" id="ACY48179.1"/>
    </source>
</evidence>
<dbReference type="HAMAP" id="MF_00022">
    <property type="entry name" value="Glu_tRNA_synth_type1"/>
    <property type="match status" value="1"/>
</dbReference>